<dbReference type="EMBL" id="JAQQAL010000028">
    <property type="protein sequence ID" value="MDC7227561.1"/>
    <property type="molecule type" value="Genomic_DNA"/>
</dbReference>
<accession>A0AAJ1II73</accession>
<sequence length="378" mass="44132">MFEKILTSYENIINSYLSNLYKSAPVFSVEKDRPLIIFSDLHMGNGKKNDDFKNNGELFTKALKDHYLAKNFTLILNGDIEELQKFEMNKIRQYWKQTFEIFDGFSKENRLIKIIGNHDDKLLTGLTDCRYDEKQAARFTIPDSDVPIFIFHGHQASVYYKYLNRLNTILLRYIVNPIGIRNFSKKFKHHKKMRIENRSYNFSRNKKLISIIGHTHRPLFESLSRADSLHFSIENLLRKYRKAGNRKRMIIAARIKDLKRKYDDCTESKPDYEPASLMYSSGIPVPCLFNTGCAIGKRGITGIEITTETISLVHWFDSRISNRFLFDSELQPVPLNENSPIHRVVLREDSLDYISDSINLLSNSEANNNNFSMMLNKI</sequence>
<dbReference type="AlphaFoldDB" id="A0AAJ1II73"/>
<evidence type="ECO:0000313" key="2">
    <source>
        <dbReference type="Proteomes" id="UP001221217"/>
    </source>
</evidence>
<name>A0AAJ1II73_9SPIO</name>
<organism evidence="1 2">
    <name type="scientific">Candidatus Thalassospirochaeta sargassi</name>
    <dbReference type="NCBI Taxonomy" id="3119039"/>
    <lineage>
        <taxon>Bacteria</taxon>
        <taxon>Pseudomonadati</taxon>
        <taxon>Spirochaetota</taxon>
        <taxon>Spirochaetia</taxon>
        <taxon>Spirochaetales</taxon>
        <taxon>Spirochaetaceae</taxon>
        <taxon>Candidatus Thalassospirochaeta</taxon>
    </lineage>
</organism>
<reference evidence="1 2" key="1">
    <citation type="submission" date="2022-12" db="EMBL/GenBank/DDBJ databases">
        <title>Metagenome assembled genome from gulf of manar.</title>
        <authorList>
            <person name="Kohli P."/>
            <person name="Pk S."/>
            <person name="Venkata Ramana C."/>
            <person name="Sasikala C."/>
        </authorList>
    </citation>
    <scope>NUCLEOTIDE SEQUENCE [LARGE SCALE GENOMIC DNA]</scope>
    <source>
        <strain evidence="1">JB008</strain>
    </source>
</reference>
<comment type="caution">
    <text evidence="1">The sequence shown here is derived from an EMBL/GenBank/DDBJ whole genome shotgun (WGS) entry which is preliminary data.</text>
</comment>
<dbReference type="Gene3D" id="3.60.21.10">
    <property type="match status" value="1"/>
</dbReference>
<evidence type="ECO:0000313" key="1">
    <source>
        <dbReference type="EMBL" id="MDC7227561.1"/>
    </source>
</evidence>
<protein>
    <submittedName>
        <fullName evidence="1">Metallophosphoesterase family protein</fullName>
    </submittedName>
</protein>
<dbReference type="Proteomes" id="UP001221217">
    <property type="component" value="Unassembled WGS sequence"/>
</dbReference>
<dbReference type="InterPro" id="IPR029052">
    <property type="entry name" value="Metallo-depent_PP-like"/>
</dbReference>
<dbReference type="SUPFAM" id="SSF56300">
    <property type="entry name" value="Metallo-dependent phosphatases"/>
    <property type="match status" value="1"/>
</dbReference>
<proteinExistence type="predicted"/>
<gene>
    <name evidence="1" type="ORF">PQJ61_12420</name>
</gene>